<comment type="caution">
    <text evidence="1">The sequence shown here is derived from an EMBL/GenBank/DDBJ whole genome shotgun (WGS) entry which is preliminary data.</text>
</comment>
<protein>
    <recommendedName>
        <fullName evidence="3">ThuA-like domain-containing protein</fullName>
    </recommendedName>
</protein>
<dbReference type="EMBL" id="PKUQ01000024">
    <property type="protein sequence ID" value="PLW76618.1"/>
    <property type="molecule type" value="Genomic_DNA"/>
</dbReference>
<accession>A0A2N5XQB7</accession>
<dbReference type="AlphaFoldDB" id="A0A2N5XQB7"/>
<keyword evidence="2" id="KW-1185">Reference proteome</keyword>
<evidence type="ECO:0000313" key="1">
    <source>
        <dbReference type="EMBL" id="PLW76618.1"/>
    </source>
</evidence>
<dbReference type="OrthoDB" id="2583792at2"/>
<dbReference type="RefSeq" id="WP_101534429.1">
    <property type="nucleotide sequence ID" value="NZ_PKUQ01000024.1"/>
</dbReference>
<evidence type="ECO:0008006" key="3">
    <source>
        <dbReference type="Google" id="ProtNLM"/>
    </source>
</evidence>
<organism evidence="1 2">
    <name type="scientific">Cohaesibacter celericrescens</name>
    <dbReference type="NCBI Taxonomy" id="2067669"/>
    <lineage>
        <taxon>Bacteria</taxon>
        <taxon>Pseudomonadati</taxon>
        <taxon>Pseudomonadota</taxon>
        <taxon>Alphaproteobacteria</taxon>
        <taxon>Hyphomicrobiales</taxon>
        <taxon>Cohaesibacteraceae</taxon>
    </lineage>
</organism>
<gene>
    <name evidence="1" type="ORF">C0081_13795</name>
</gene>
<name>A0A2N5XQB7_9HYPH</name>
<dbReference type="Proteomes" id="UP000234881">
    <property type="component" value="Unassembled WGS sequence"/>
</dbReference>
<reference evidence="1 2" key="1">
    <citation type="submission" date="2018-01" db="EMBL/GenBank/DDBJ databases">
        <title>The draft genome sequence of Cohaesibacter sp. H1304.</title>
        <authorList>
            <person name="Wang N.-N."/>
            <person name="Du Z.-J."/>
        </authorList>
    </citation>
    <scope>NUCLEOTIDE SEQUENCE [LARGE SCALE GENOMIC DNA]</scope>
    <source>
        <strain evidence="1 2">H1304</strain>
    </source>
</reference>
<proteinExistence type="predicted"/>
<evidence type="ECO:0000313" key="2">
    <source>
        <dbReference type="Proteomes" id="UP000234881"/>
    </source>
</evidence>
<sequence length="214" mass="24132">MSTVPAGRFLFLKNTAGGLPAFFPKLAHHNFDIIQQYEADRLDWSHYDAIILTTHSDQRHLMELSNRFNAYLEQGGTILFNGHVVQAFLPELSFFKPLPKRGKFDLVVHREKEHPAFDGIDSNILSFRKGVSGFYGRGMNPPPQGAEILNSVGPDHWPLDWIATRPSGGRIFMHAGNDIWGFLMIGSSQNLPLVQRFFDWLSASSNQKPATQIV</sequence>